<sequence length="55" mass="6441">MIAIVEFIRYQMLKSESERNEFNEVVLFSLNEIGQIKGRFKFSQWPKLLTNSACG</sequence>
<evidence type="ECO:0000313" key="1">
    <source>
        <dbReference type="EMBL" id="AKN39487.1"/>
    </source>
</evidence>
<name>A0A0H3ZY39_9VIBR</name>
<reference evidence="1" key="1">
    <citation type="journal article" date="2015" name="MBio">
        <title>Eco-Evolutionary Dynamics of Episomes among Ecologically Cohesive Bacterial Populations.</title>
        <authorList>
            <person name="Xue H."/>
            <person name="Cordero O.X."/>
            <person name="Camas F.M."/>
            <person name="Trimble W."/>
            <person name="Meyer F."/>
            <person name="Guglielmini J."/>
            <person name="Rocha E.P."/>
            <person name="Polz M.F."/>
        </authorList>
    </citation>
    <scope>NUCLEOTIDE SEQUENCE</scope>
    <source>
        <strain evidence="1">FF_110</strain>
    </source>
</reference>
<dbReference type="EMBL" id="KP795650">
    <property type="protein sequence ID" value="AKN39487.1"/>
    <property type="molecule type" value="Genomic_DNA"/>
</dbReference>
<accession>A0A0H3ZY39</accession>
<organism evidence="1">
    <name type="scientific">Vibrio genomosp. F6</name>
    <dbReference type="NCBI Taxonomy" id="723172"/>
    <lineage>
        <taxon>Bacteria</taxon>
        <taxon>Pseudomonadati</taxon>
        <taxon>Pseudomonadota</taxon>
        <taxon>Gammaproteobacteria</taxon>
        <taxon>Vibrionales</taxon>
        <taxon>Vibrionaceae</taxon>
        <taxon>Vibrio</taxon>
    </lineage>
</organism>
<dbReference type="AlphaFoldDB" id="A0A0H3ZY39"/>
<proteinExistence type="predicted"/>
<protein>
    <submittedName>
        <fullName evidence="1">Uncharacterized protein</fullName>
    </submittedName>
</protein>